<comment type="caution">
    <text evidence="1">The sequence shown here is derived from an EMBL/GenBank/DDBJ whole genome shotgun (WGS) entry which is preliminary data.</text>
</comment>
<evidence type="ECO:0000313" key="2">
    <source>
        <dbReference type="Proteomes" id="UP000789901"/>
    </source>
</evidence>
<evidence type="ECO:0000313" key="1">
    <source>
        <dbReference type="EMBL" id="CAG8845392.1"/>
    </source>
</evidence>
<name>A0ABN7X1X8_GIGMA</name>
<protein>
    <submittedName>
        <fullName evidence="1">16780_t:CDS:1</fullName>
    </submittedName>
</protein>
<proteinExistence type="predicted"/>
<sequence length="68" mass="8175">GGNDNEDNEYEIKADKEQEIYNQNLNHLNDLLNKAKNLLMQSYIETLENRHTMPRTSKDFNRNTLYWD</sequence>
<feature type="non-terminal residue" evidence="1">
    <location>
        <position position="1"/>
    </location>
</feature>
<organism evidence="1 2">
    <name type="scientific">Gigaspora margarita</name>
    <dbReference type="NCBI Taxonomy" id="4874"/>
    <lineage>
        <taxon>Eukaryota</taxon>
        <taxon>Fungi</taxon>
        <taxon>Fungi incertae sedis</taxon>
        <taxon>Mucoromycota</taxon>
        <taxon>Glomeromycotina</taxon>
        <taxon>Glomeromycetes</taxon>
        <taxon>Diversisporales</taxon>
        <taxon>Gigasporaceae</taxon>
        <taxon>Gigaspora</taxon>
    </lineage>
</organism>
<accession>A0ABN7X1X8</accession>
<reference evidence="1 2" key="1">
    <citation type="submission" date="2021-06" db="EMBL/GenBank/DDBJ databases">
        <authorList>
            <person name="Kallberg Y."/>
            <person name="Tangrot J."/>
            <person name="Rosling A."/>
        </authorList>
    </citation>
    <scope>NUCLEOTIDE SEQUENCE [LARGE SCALE GENOMIC DNA]</scope>
    <source>
        <strain evidence="1 2">120-4 pot B 10/14</strain>
    </source>
</reference>
<gene>
    <name evidence="1" type="ORF">GMARGA_LOCUS37611</name>
</gene>
<keyword evidence="2" id="KW-1185">Reference proteome</keyword>
<dbReference type="Proteomes" id="UP000789901">
    <property type="component" value="Unassembled WGS sequence"/>
</dbReference>
<dbReference type="EMBL" id="CAJVQB010079421">
    <property type="protein sequence ID" value="CAG8845392.1"/>
    <property type="molecule type" value="Genomic_DNA"/>
</dbReference>